<dbReference type="Pfam" id="PF13881">
    <property type="entry name" value="Rad60-SLD_2"/>
    <property type="match status" value="1"/>
</dbReference>
<feature type="domain" description="Ubiquitin-like" evidence="2">
    <location>
        <begin position="8"/>
        <end position="76"/>
    </location>
</feature>
<dbReference type="OrthoDB" id="1043111at2759"/>
<dbReference type="CDD" id="cd01814">
    <property type="entry name" value="Ubl_MUBs_plant"/>
    <property type="match status" value="1"/>
</dbReference>
<dbReference type="InterPro" id="IPR040015">
    <property type="entry name" value="UBL3-like"/>
</dbReference>
<gene>
    <name evidence="3" type="primary">MUB3_1</name>
    <name evidence="3" type="ORF">CK203_093130</name>
</gene>
<feature type="transmembrane region" description="Helical" evidence="1">
    <location>
        <begin position="130"/>
        <end position="154"/>
    </location>
</feature>
<keyword evidence="1" id="KW-0472">Membrane</keyword>
<dbReference type="EMBL" id="QGNW01001121">
    <property type="protein sequence ID" value="RVW54999.1"/>
    <property type="molecule type" value="Genomic_DNA"/>
</dbReference>
<comment type="caution">
    <text evidence="3">The sequence shown here is derived from an EMBL/GenBank/DDBJ whole genome shotgun (WGS) entry which is preliminary data.</text>
</comment>
<proteinExistence type="predicted"/>
<protein>
    <submittedName>
        <fullName evidence="3">Membrane-anchored ubiquitin-fold protein 3</fullName>
    </submittedName>
</protein>
<dbReference type="InterPro" id="IPR029071">
    <property type="entry name" value="Ubiquitin-like_domsf"/>
</dbReference>
<organism evidence="3 4">
    <name type="scientific">Vitis vinifera</name>
    <name type="common">Grape</name>
    <dbReference type="NCBI Taxonomy" id="29760"/>
    <lineage>
        <taxon>Eukaryota</taxon>
        <taxon>Viridiplantae</taxon>
        <taxon>Streptophyta</taxon>
        <taxon>Embryophyta</taxon>
        <taxon>Tracheophyta</taxon>
        <taxon>Spermatophyta</taxon>
        <taxon>Magnoliopsida</taxon>
        <taxon>eudicotyledons</taxon>
        <taxon>Gunneridae</taxon>
        <taxon>Pentapetalae</taxon>
        <taxon>rosids</taxon>
        <taxon>Vitales</taxon>
        <taxon>Vitaceae</taxon>
        <taxon>Viteae</taxon>
        <taxon>Vitis</taxon>
    </lineage>
</organism>
<dbReference type="PANTHER" id="PTHR13169">
    <property type="entry name" value="UBIQUITIN-LIKE PROTEIN 3 HCG-1 PROTEIN"/>
    <property type="match status" value="1"/>
</dbReference>
<dbReference type="Gene3D" id="3.10.20.90">
    <property type="entry name" value="Phosphatidylinositol 3-kinase Catalytic Subunit, Chain A, domain 1"/>
    <property type="match status" value="1"/>
</dbReference>
<dbReference type="InterPro" id="IPR000626">
    <property type="entry name" value="Ubiquitin-like_dom"/>
</dbReference>
<accession>A0A438F4Q8</accession>
<evidence type="ECO:0000313" key="4">
    <source>
        <dbReference type="Proteomes" id="UP000288805"/>
    </source>
</evidence>
<dbReference type="PANTHER" id="PTHR13169:SF12">
    <property type="entry name" value="MEMBRANE-ANCHORED UBIQUITIN-FOLD PROTEIN"/>
    <property type="match status" value="1"/>
</dbReference>
<evidence type="ECO:0000313" key="3">
    <source>
        <dbReference type="EMBL" id="RVW54999.1"/>
    </source>
</evidence>
<keyword evidence="1" id="KW-0812">Transmembrane</keyword>
<dbReference type="AlphaFoldDB" id="A0A438F4Q8"/>
<sequence length="193" mass="21270">MAEGEEHIELKFRIYDGTDIGHRTYASSTTVATLKQRLVAEWPPDKTVIPKSVNDMKLIHAGKVLENSKTLAESRITFGDLPSGVITMHVVVQPPVAKKKTDTIFLTQEPGRDAKAEFVLMYHPLKMGSMFSGLPFSLVIASAVVRAVIFLIGFEKDRILVIGFFNIEMISGIEGNTSLVDEKVSMCSEVVNS</sequence>
<name>A0A438F4Q8_VITVI</name>
<dbReference type="PROSITE" id="PS50053">
    <property type="entry name" value="UBIQUITIN_2"/>
    <property type="match status" value="1"/>
</dbReference>
<dbReference type="Proteomes" id="UP000288805">
    <property type="component" value="Unassembled WGS sequence"/>
</dbReference>
<keyword evidence="1" id="KW-1133">Transmembrane helix</keyword>
<dbReference type="InterPro" id="IPR039540">
    <property type="entry name" value="UBL3-like_ubiquitin_dom"/>
</dbReference>
<evidence type="ECO:0000256" key="1">
    <source>
        <dbReference type="SAM" id="Phobius"/>
    </source>
</evidence>
<evidence type="ECO:0000259" key="2">
    <source>
        <dbReference type="PROSITE" id="PS50053"/>
    </source>
</evidence>
<dbReference type="SUPFAM" id="SSF54236">
    <property type="entry name" value="Ubiquitin-like"/>
    <property type="match status" value="1"/>
</dbReference>
<reference evidence="3 4" key="1">
    <citation type="journal article" date="2018" name="PLoS Genet.">
        <title>Population sequencing reveals clonal diversity and ancestral inbreeding in the grapevine cultivar Chardonnay.</title>
        <authorList>
            <person name="Roach M.J."/>
            <person name="Johnson D.L."/>
            <person name="Bohlmann J."/>
            <person name="van Vuuren H.J."/>
            <person name="Jones S.J."/>
            <person name="Pretorius I.S."/>
            <person name="Schmidt S.A."/>
            <person name="Borneman A.R."/>
        </authorList>
    </citation>
    <scope>NUCLEOTIDE SEQUENCE [LARGE SCALE GENOMIC DNA]</scope>
    <source>
        <strain evidence="4">cv. Chardonnay</strain>
        <tissue evidence="3">Leaf</tissue>
    </source>
</reference>